<keyword evidence="3" id="KW-0961">Cell wall biogenesis/degradation</keyword>
<dbReference type="InterPro" id="IPR009019">
    <property type="entry name" value="KH_sf_prok-type"/>
</dbReference>
<dbReference type="InterPro" id="IPR015946">
    <property type="entry name" value="KH_dom-like_a/b"/>
</dbReference>
<dbReference type="GO" id="GO:0008360">
    <property type="term" value="P:regulation of cell shape"/>
    <property type="evidence" value="ECO:0007669"/>
    <property type="project" value="UniProtKB-KW"/>
</dbReference>
<dbReference type="AlphaFoldDB" id="A0A143H9J7"/>
<dbReference type="CDD" id="cd22533">
    <property type="entry name" value="KH-II_YlqC-like"/>
    <property type="match status" value="1"/>
</dbReference>
<evidence type="ECO:0000313" key="4">
    <source>
        <dbReference type="EMBL" id="AMW98398.1"/>
    </source>
</evidence>
<dbReference type="PANTHER" id="PTHR34654:SF1">
    <property type="entry name" value="RNA-BINDING PROTEIN KHPA"/>
    <property type="match status" value="1"/>
</dbReference>
<dbReference type="RefSeq" id="WP_066785358.1">
    <property type="nucleotide sequence ID" value="NZ_BJVD01000001.1"/>
</dbReference>
<keyword evidence="3" id="KW-0143">Chaperone</keyword>
<dbReference type="GO" id="GO:0003723">
    <property type="term" value="F:RNA binding"/>
    <property type="evidence" value="ECO:0007669"/>
    <property type="project" value="UniProtKB-UniRule"/>
</dbReference>
<protein>
    <recommendedName>
        <fullName evidence="3">RNA-binding protein KhpA</fullName>
    </recommendedName>
    <alternativeName>
        <fullName evidence="3">KH-domain protein A</fullName>
    </alternativeName>
</protein>
<gene>
    <name evidence="3" type="primary">khpA</name>
    <name evidence="4" type="ORF">ATY39_02505</name>
</gene>
<dbReference type="HAMAP" id="MF_00088">
    <property type="entry name" value="KhpA"/>
    <property type="match status" value="1"/>
</dbReference>
<evidence type="ECO:0000256" key="2">
    <source>
        <dbReference type="ARBA" id="ARBA00022884"/>
    </source>
</evidence>
<keyword evidence="3" id="KW-0133">Cell shape</keyword>
<dbReference type="SUPFAM" id="SSF54814">
    <property type="entry name" value="Prokaryotic type KH domain (KH-domain type II)"/>
    <property type="match status" value="1"/>
</dbReference>
<comment type="similarity">
    <text evidence="3">Belongs to the KhpA RNA-binding protein family.</text>
</comment>
<reference evidence="4 5" key="1">
    <citation type="journal article" date="2016" name="Genome Announc.">
        <title>Whole-Genome Sequence of Rummeliibacillus stabekisii Strain PP9 Isolated from Antarctic Soil.</title>
        <authorList>
            <person name="da Mota F.F."/>
            <person name="Vollu R.E."/>
            <person name="Jurelevicius D."/>
            <person name="Seldin L."/>
        </authorList>
    </citation>
    <scope>NUCLEOTIDE SEQUENCE [LARGE SCALE GENOMIC DNA]</scope>
    <source>
        <strain evidence="4 5">PP9</strain>
    </source>
</reference>
<dbReference type="Pfam" id="PF13083">
    <property type="entry name" value="KH_KhpA-B"/>
    <property type="match status" value="1"/>
</dbReference>
<comment type="function">
    <text evidence="3">A probable RNA chaperone. Forms a complex with KhpB which binds to cellular RNA and controls its expression. Plays a role in peptidoglycan (PG) homeostasis and cell length regulation.</text>
</comment>
<dbReference type="Proteomes" id="UP000076021">
    <property type="component" value="Chromosome"/>
</dbReference>
<name>A0A143H9J7_9BACL</name>
<sequence>MQQLIETIVKPLVDYPNEVKITCDENNHRIVYKLSVHPSDMGKVIGKQGRVAKAVRTIVYSAAGNHRGKKIYIDILD</sequence>
<organism evidence="4 5">
    <name type="scientific">Rummeliibacillus stabekisii</name>
    <dbReference type="NCBI Taxonomy" id="241244"/>
    <lineage>
        <taxon>Bacteria</taxon>
        <taxon>Bacillati</taxon>
        <taxon>Bacillota</taxon>
        <taxon>Bacilli</taxon>
        <taxon>Bacillales</taxon>
        <taxon>Caryophanaceae</taxon>
        <taxon>Rummeliibacillus</taxon>
    </lineage>
</organism>
<dbReference type="EMBL" id="CP014806">
    <property type="protein sequence ID" value="AMW98398.1"/>
    <property type="molecule type" value="Genomic_DNA"/>
</dbReference>
<proteinExistence type="inferred from homology"/>
<dbReference type="GO" id="GO:0071555">
    <property type="term" value="P:cell wall organization"/>
    <property type="evidence" value="ECO:0007669"/>
    <property type="project" value="UniProtKB-KW"/>
</dbReference>
<evidence type="ECO:0000256" key="1">
    <source>
        <dbReference type="ARBA" id="ARBA00022490"/>
    </source>
</evidence>
<dbReference type="OrthoDB" id="9812389at2"/>
<dbReference type="KEGG" id="rst:ATY39_02505"/>
<dbReference type="GO" id="GO:0005737">
    <property type="term" value="C:cytoplasm"/>
    <property type="evidence" value="ECO:0007669"/>
    <property type="project" value="UniProtKB-SubCell"/>
</dbReference>
<keyword evidence="5" id="KW-1185">Reference proteome</keyword>
<accession>A0A143H9J7</accession>
<dbReference type="GO" id="GO:0009252">
    <property type="term" value="P:peptidoglycan biosynthetic process"/>
    <property type="evidence" value="ECO:0007669"/>
    <property type="project" value="UniProtKB-UniRule"/>
</dbReference>
<dbReference type="Gene3D" id="3.30.300.20">
    <property type="match status" value="1"/>
</dbReference>
<evidence type="ECO:0000313" key="5">
    <source>
        <dbReference type="Proteomes" id="UP000076021"/>
    </source>
</evidence>
<dbReference type="STRING" id="241244.ATY39_02505"/>
<evidence type="ECO:0000256" key="3">
    <source>
        <dbReference type="HAMAP-Rule" id="MF_00088"/>
    </source>
</evidence>
<reference evidence="5" key="2">
    <citation type="submission" date="2016-03" db="EMBL/GenBank/DDBJ databases">
        <authorList>
            <person name="Ploux O."/>
        </authorList>
    </citation>
    <scope>NUCLEOTIDE SEQUENCE [LARGE SCALE GENOMIC DNA]</scope>
    <source>
        <strain evidence="5">PP9</strain>
    </source>
</reference>
<keyword evidence="2 3" id="KW-0694">RNA-binding</keyword>
<comment type="subunit">
    <text evidence="3">Forms a complex with KhpB.</text>
</comment>
<comment type="subcellular location">
    <subcellularLocation>
        <location evidence="3">Cytoplasm</location>
    </subcellularLocation>
</comment>
<keyword evidence="1 3" id="KW-0963">Cytoplasm</keyword>
<dbReference type="InterPro" id="IPR020627">
    <property type="entry name" value="KhpA"/>
</dbReference>
<dbReference type="PANTHER" id="PTHR34654">
    <property type="entry name" value="UPF0109 PROTEIN SCO5592"/>
    <property type="match status" value="1"/>
</dbReference>